<dbReference type="GeneID" id="30034891"/>
<dbReference type="SUPFAM" id="SSF53335">
    <property type="entry name" value="S-adenosyl-L-methionine-dependent methyltransferases"/>
    <property type="match status" value="1"/>
</dbReference>
<keyword evidence="8 10" id="KW-0694">RNA-binding</keyword>
<dbReference type="RefSeq" id="XP_018737776.1">
    <property type="nucleotide sequence ID" value="XM_018879904.1"/>
</dbReference>
<evidence type="ECO:0000256" key="5">
    <source>
        <dbReference type="ARBA" id="ARBA00022679"/>
    </source>
</evidence>
<protein>
    <recommendedName>
        <fullName evidence="9">tRNA (guanine(10)-N(2))-methyltransferase</fullName>
        <ecNumber evidence="9">2.1.1.214</ecNumber>
    </recommendedName>
</protein>
<dbReference type="GO" id="GO:0043527">
    <property type="term" value="C:tRNA methyltransferase complex"/>
    <property type="evidence" value="ECO:0007669"/>
    <property type="project" value="UniProtKB-ARBA"/>
</dbReference>
<evidence type="ECO:0000259" key="11">
    <source>
        <dbReference type="Pfam" id="PF01170"/>
    </source>
</evidence>
<keyword evidence="3 10" id="KW-0820">tRNA-binding</keyword>
<dbReference type="GO" id="GO:0008033">
    <property type="term" value="P:tRNA processing"/>
    <property type="evidence" value="ECO:0007669"/>
    <property type="project" value="UniProtKB-UniRule"/>
</dbReference>
<evidence type="ECO:0000256" key="2">
    <source>
        <dbReference type="ARBA" id="ARBA00022490"/>
    </source>
</evidence>
<evidence type="ECO:0000256" key="3">
    <source>
        <dbReference type="ARBA" id="ARBA00022555"/>
    </source>
</evidence>
<evidence type="ECO:0000256" key="10">
    <source>
        <dbReference type="PROSITE-ProRule" id="PRU00959"/>
    </source>
</evidence>
<gene>
    <name evidence="13" type="primary">TRM11</name>
    <name evidence="13" type="ORF">AWJ20_2926</name>
</gene>
<evidence type="ECO:0000313" key="13">
    <source>
        <dbReference type="EMBL" id="ANB15299.1"/>
    </source>
</evidence>
<feature type="domain" description="Ribosomal RNA large subunit methyltransferase K/L-like methyltransferase" evidence="11">
    <location>
        <begin position="188"/>
        <end position="303"/>
    </location>
</feature>
<keyword evidence="6 10" id="KW-0949">S-adenosyl-L-methionine</keyword>
<dbReference type="GO" id="GO:0032259">
    <property type="term" value="P:methylation"/>
    <property type="evidence" value="ECO:0007669"/>
    <property type="project" value="UniProtKB-UniRule"/>
</dbReference>
<dbReference type="OrthoDB" id="296065at2759"/>
<evidence type="ECO:0000256" key="7">
    <source>
        <dbReference type="ARBA" id="ARBA00022694"/>
    </source>
</evidence>
<dbReference type="Pfam" id="PF25904">
    <property type="entry name" value="Tmrp11_N"/>
    <property type="match status" value="1"/>
</dbReference>
<dbReference type="PRINTS" id="PR00507">
    <property type="entry name" value="N12N6MTFRASE"/>
</dbReference>
<evidence type="ECO:0000259" key="12">
    <source>
        <dbReference type="Pfam" id="PF25904"/>
    </source>
</evidence>
<dbReference type="FunFam" id="3.40.50.150:FF:000260">
    <property type="entry name" value="RNA methylase family protein"/>
    <property type="match status" value="1"/>
</dbReference>
<evidence type="ECO:0000313" key="14">
    <source>
        <dbReference type="Proteomes" id="UP000189580"/>
    </source>
</evidence>
<dbReference type="CDD" id="cd02440">
    <property type="entry name" value="AdoMet_MTases"/>
    <property type="match status" value="1"/>
</dbReference>
<dbReference type="InterPro" id="IPR000241">
    <property type="entry name" value="RlmKL-like_Mtase"/>
</dbReference>
<organism evidence="13 14">
    <name type="scientific">Sugiyamaella lignohabitans</name>
    <dbReference type="NCBI Taxonomy" id="796027"/>
    <lineage>
        <taxon>Eukaryota</taxon>
        <taxon>Fungi</taxon>
        <taxon>Dikarya</taxon>
        <taxon>Ascomycota</taxon>
        <taxon>Saccharomycotina</taxon>
        <taxon>Dipodascomycetes</taxon>
        <taxon>Dipodascales</taxon>
        <taxon>Trichomonascaceae</taxon>
        <taxon>Sugiyamaella</taxon>
    </lineage>
</organism>
<feature type="domain" description="tRNA (guanine(10)-N(2))-methyltransferase TRMT11 N-terminal" evidence="12">
    <location>
        <begin position="3"/>
        <end position="178"/>
    </location>
</feature>
<evidence type="ECO:0000256" key="8">
    <source>
        <dbReference type="ARBA" id="ARBA00022884"/>
    </source>
</evidence>
<comment type="similarity">
    <text evidence="10">Belongs to the class I-like SAM-binding methyltransferase superfamily. TRM11 methyltransferase family.</text>
</comment>
<keyword evidence="5 10" id="KW-0808">Transferase</keyword>
<dbReference type="InterPro" id="IPR059073">
    <property type="entry name" value="TRMT11_N"/>
</dbReference>
<keyword evidence="14" id="KW-1185">Reference proteome</keyword>
<accession>A0A167FHC9</accession>
<dbReference type="InterPro" id="IPR016691">
    <property type="entry name" value="TRMT11"/>
</dbReference>
<keyword evidence="7 10" id="KW-0819">tRNA processing</keyword>
<dbReference type="PANTHER" id="PTHR13370:SF3">
    <property type="entry name" value="TRNA (GUANINE(10)-N2)-METHYLTRANSFERASE HOMOLOG"/>
    <property type="match status" value="1"/>
</dbReference>
<dbReference type="PROSITE" id="PS51627">
    <property type="entry name" value="SAM_MT_TRM11"/>
    <property type="match status" value="1"/>
</dbReference>
<dbReference type="GO" id="GO:0160102">
    <property type="term" value="F:tRNA (guanine(10)-N2)-methyltransferase activity"/>
    <property type="evidence" value="ECO:0007669"/>
    <property type="project" value="UniProtKB-EC"/>
</dbReference>
<dbReference type="GO" id="GO:0000049">
    <property type="term" value="F:tRNA binding"/>
    <property type="evidence" value="ECO:0007669"/>
    <property type="project" value="UniProtKB-UniRule"/>
</dbReference>
<dbReference type="EC" id="2.1.1.214" evidence="9"/>
<dbReference type="GO" id="GO:0005737">
    <property type="term" value="C:cytoplasm"/>
    <property type="evidence" value="ECO:0007669"/>
    <property type="project" value="UniProtKB-SubCell"/>
</dbReference>
<dbReference type="InterPro" id="IPR029063">
    <property type="entry name" value="SAM-dependent_MTases_sf"/>
</dbReference>
<reference evidence="13 14" key="1">
    <citation type="submission" date="2016-02" db="EMBL/GenBank/DDBJ databases">
        <title>Complete genome sequence and transcriptome regulation of the pentose utilising yeast Sugiyamaella lignohabitans.</title>
        <authorList>
            <person name="Bellasio M."/>
            <person name="Peymann A."/>
            <person name="Valli M."/>
            <person name="Sipitzky M."/>
            <person name="Graf A."/>
            <person name="Sauer M."/>
            <person name="Marx H."/>
            <person name="Mattanovich D."/>
        </authorList>
    </citation>
    <scope>NUCLEOTIDE SEQUENCE [LARGE SCALE GENOMIC DNA]</scope>
    <source>
        <strain evidence="13 14">CBS 10342</strain>
    </source>
</reference>
<dbReference type="Proteomes" id="UP000189580">
    <property type="component" value="Chromosome b"/>
</dbReference>
<sequence>MGQFLIQFAQVHESFRLTELKALSDLIGIDEPDFSNYRSESPFLRIELPSVEVAARLVERSIICKSVYELFGYGDSYDNLHENLKRSYPVNYWVDRFKEDSFKFDIVSYLGTRSRAEQVNIINTFKYMALTGPIKMKNAEHIFAVLEDYKLLGDTASSPASSEPYQVFFGKFVAESSRSVVDKYDLKKRKYIGTTSFDAELSLLTCNIAQVTPGKFVYDPFVGTGSFLVAAGHFGGLCYGSDIDVRMIKGKSKAANIDANFAQYKTSSRFLDVMTVDFTHNSFRKDFKFDAIICDPPYGVREGLKVLGSKDPERFKNKEHVMIEGVPAHLRPDYIPPKKPYEFTSLLDDLLKFSAEHLVENGRLCFWMPTANADFTEHDIPHHEDLELLSNSVQEFNKWSRRLVSYRRRPYGEKGHNYTVGGSAPEEFRDKYFRGFKGIAKK</sequence>
<proteinExistence type="inferred from homology"/>
<keyword evidence="2" id="KW-0963">Cytoplasm</keyword>
<keyword evidence="4 10" id="KW-0489">Methyltransferase</keyword>
<dbReference type="PIRSF" id="PIRSF017259">
    <property type="entry name" value="tRNA_mtfrase_TRM11"/>
    <property type="match status" value="1"/>
</dbReference>
<name>A0A167FHC9_9ASCO</name>
<comment type="subcellular location">
    <subcellularLocation>
        <location evidence="1">Cytoplasm</location>
    </subcellularLocation>
</comment>
<evidence type="ECO:0000256" key="4">
    <source>
        <dbReference type="ARBA" id="ARBA00022603"/>
    </source>
</evidence>
<dbReference type="EMBL" id="CP014503">
    <property type="protein sequence ID" value="ANB15299.1"/>
    <property type="molecule type" value="Genomic_DNA"/>
</dbReference>
<evidence type="ECO:0000256" key="9">
    <source>
        <dbReference type="ARBA" id="ARBA00066937"/>
    </source>
</evidence>
<dbReference type="InterPro" id="IPR002052">
    <property type="entry name" value="DNA_methylase_N6_adenine_CS"/>
</dbReference>
<evidence type="ECO:0000256" key="6">
    <source>
        <dbReference type="ARBA" id="ARBA00022691"/>
    </source>
</evidence>
<dbReference type="Pfam" id="PF01170">
    <property type="entry name" value="UPF0020"/>
    <property type="match status" value="1"/>
</dbReference>
<dbReference type="KEGG" id="slb:AWJ20_2926"/>
<dbReference type="PANTHER" id="PTHR13370">
    <property type="entry name" value="RNA METHYLASE-RELATED"/>
    <property type="match status" value="1"/>
</dbReference>
<dbReference type="AlphaFoldDB" id="A0A167FHC9"/>
<evidence type="ECO:0000256" key="1">
    <source>
        <dbReference type="ARBA" id="ARBA00004496"/>
    </source>
</evidence>
<dbReference type="PROSITE" id="PS00092">
    <property type="entry name" value="N6_MTASE"/>
    <property type="match status" value="1"/>
</dbReference>
<dbReference type="Gene3D" id="3.40.50.150">
    <property type="entry name" value="Vaccinia Virus protein VP39"/>
    <property type="match status" value="1"/>
</dbReference>